<dbReference type="Gene3D" id="2.160.20.70">
    <property type="match status" value="1"/>
</dbReference>
<dbReference type="RefSeq" id="XP_073980084.1">
    <property type="nucleotide sequence ID" value="XM_074123983.1"/>
</dbReference>
<dbReference type="HOGENOM" id="CLU_772362_0_0_1"/>
<dbReference type="EnsemblMetazoa" id="RPRC009882-RA">
    <property type="protein sequence ID" value="RPRC009882-PA"/>
    <property type="gene ID" value="RPRC009882"/>
</dbReference>
<evidence type="ECO:0000256" key="2">
    <source>
        <dbReference type="ARBA" id="ARBA00026055"/>
    </source>
</evidence>
<protein>
    <submittedName>
        <fullName evidence="3">C-CAP/cofactor C-like domain-containing protein</fullName>
    </submittedName>
</protein>
<dbReference type="Pfam" id="PF07986">
    <property type="entry name" value="TBCC"/>
    <property type="match status" value="1"/>
</dbReference>
<dbReference type="Pfam" id="PF16752">
    <property type="entry name" value="TBCC_N"/>
    <property type="match status" value="1"/>
</dbReference>
<proteinExistence type="inferred from homology"/>
<name>T1I0R2_RHOPR</name>
<dbReference type="InterPro" id="IPR017901">
    <property type="entry name" value="C-CAP_CF_C-like"/>
</dbReference>
<evidence type="ECO:0000313" key="3">
    <source>
        <dbReference type="EnsemblMetazoa" id="RPRC009882-PA"/>
    </source>
</evidence>
<evidence type="ECO:0000256" key="1">
    <source>
        <dbReference type="ARBA" id="ARBA00008848"/>
    </source>
</evidence>
<accession>T1I0R2</accession>
<organism evidence="3 4">
    <name type="scientific">Rhodnius prolixus</name>
    <name type="common">Triatomid bug</name>
    <dbReference type="NCBI Taxonomy" id="13249"/>
    <lineage>
        <taxon>Eukaryota</taxon>
        <taxon>Metazoa</taxon>
        <taxon>Ecdysozoa</taxon>
        <taxon>Arthropoda</taxon>
        <taxon>Hexapoda</taxon>
        <taxon>Insecta</taxon>
        <taxon>Pterygota</taxon>
        <taxon>Neoptera</taxon>
        <taxon>Paraneoptera</taxon>
        <taxon>Hemiptera</taxon>
        <taxon>Heteroptera</taxon>
        <taxon>Panheteroptera</taxon>
        <taxon>Cimicomorpha</taxon>
        <taxon>Reduviidae</taxon>
        <taxon>Triatominae</taxon>
        <taxon>Rhodnius</taxon>
    </lineage>
</organism>
<dbReference type="VEuPathDB" id="VectorBase:RPRC009882"/>
<dbReference type="InterPro" id="IPR012945">
    <property type="entry name" value="Tubulin-bd_cofactor_C_dom"/>
</dbReference>
<dbReference type="InterPro" id="IPR016098">
    <property type="entry name" value="CAP/MinC_C"/>
</dbReference>
<comment type="subunit">
    <text evidence="2">Supercomplex made of cofactors A to E. Cofactors A and D function by capturing and stabilizing tubulin in a quasi-native conformation. Cofactor E binds to the cofactor D-tubulin complex; interaction with cofactor C then causes the release of tubulin polypeptides that are committed to the native state.</text>
</comment>
<dbReference type="InParanoid" id="T1I0R2"/>
<dbReference type="InterPro" id="IPR031925">
    <property type="entry name" value="TBCC_N"/>
</dbReference>
<dbReference type="AlphaFoldDB" id="T1I0R2"/>
<sequence length="359" mass="40275">MVITKIDMKDELITLRNRTKQLRDKFEKSYVRSNETSEFKEEFLKKQDQVEILFTSAEDEQDVKKMAKLIADIGNELRTLEKLFSASSMFVLPQVHSMCDDLIWSFEDRLTILKKCHLLNKRVVKEVEKPVVKPVNNASNNNNNNSINTNNANNTVANNNNNTVTPARAQTGTKLIRNTTEFANYKTITSQDKVYTLENLSGVALTLTQRVINSKRVLLNGLSNCCVKINFPLESLQILFCKYCQILVGQVASSIIKNTYSSLISVNGEKVRIECCEGTLFKLPTNCNAVVKESFRLEFANYDSESDKKPEESTGGLEKCPDVVGDSTASNADGQVDNENFKAMCSANAKEIVLTNSAY</sequence>
<reference evidence="3" key="1">
    <citation type="submission" date="2015-05" db="UniProtKB">
        <authorList>
            <consortium name="EnsemblMetazoa"/>
        </authorList>
    </citation>
    <scope>IDENTIFICATION</scope>
</reference>
<evidence type="ECO:0000313" key="4">
    <source>
        <dbReference type="Proteomes" id="UP000015103"/>
    </source>
</evidence>
<dbReference type="GO" id="GO:0015631">
    <property type="term" value="F:tubulin binding"/>
    <property type="evidence" value="ECO:0007669"/>
    <property type="project" value="InterPro"/>
</dbReference>
<dbReference type="EMBL" id="ACPB03008834">
    <property type="status" value="NOT_ANNOTATED_CDS"/>
    <property type="molecule type" value="Genomic_DNA"/>
</dbReference>
<comment type="similarity">
    <text evidence="1">Belongs to the TBCC family.</text>
</comment>
<dbReference type="PROSITE" id="PS51329">
    <property type="entry name" value="C_CAP_COFACTOR_C"/>
    <property type="match status" value="1"/>
</dbReference>
<keyword evidence="4" id="KW-1185">Reference proteome</keyword>
<dbReference type="GeneID" id="141452114"/>
<dbReference type="Proteomes" id="UP000015103">
    <property type="component" value="Unassembled WGS sequence"/>
</dbReference>